<dbReference type="EMBL" id="CM023483">
    <property type="protein sequence ID" value="KAH6937342.1"/>
    <property type="molecule type" value="Genomic_DNA"/>
</dbReference>
<evidence type="ECO:0000313" key="2">
    <source>
        <dbReference type="Proteomes" id="UP000821845"/>
    </source>
</evidence>
<gene>
    <name evidence="1" type="ORF">HPB50_026781</name>
</gene>
<evidence type="ECO:0000313" key="1">
    <source>
        <dbReference type="EMBL" id="KAH6937342.1"/>
    </source>
</evidence>
<protein>
    <submittedName>
        <fullName evidence="1">Uncharacterized protein</fullName>
    </submittedName>
</protein>
<proteinExistence type="predicted"/>
<dbReference type="Proteomes" id="UP000821845">
    <property type="component" value="Chromosome 3"/>
</dbReference>
<accession>A0ACB7SW21</accession>
<organism evidence="1 2">
    <name type="scientific">Hyalomma asiaticum</name>
    <name type="common">Tick</name>
    <dbReference type="NCBI Taxonomy" id="266040"/>
    <lineage>
        <taxon>Eukaryota</taxon>
        <taxon>Metazoa</taxon>
        <taxon>Ecdysozoa</taxon>
        <taxon>Arthropoda</taxon>
        <taxon>Chelicerata</taxon>
        <taxon>Arachnida</taxon>
        <taxon>Acari</taxon>
        <taxon>Parasitiformes</taxon>
        <taxon>Ixodida</taxon>
        <taxon>Ixodoidea</taxon>
        <taxon>Ixodidae</taxon>
        <taxon>Hyalomminae</taxon>
        <taxon>Hyalomma</taxon>
    </lineage>
</organism>
<keyword evidence="2" id="KW-1185">Reference proteome</keyword>
<name>A0ACB7SW21_HYAAI</name>
<comment type="caution">
    <text evidence="1">The sequence shown here is derived from an EMBL/GenBank/DDBJ whole genome shotgun (WGS) entry which is preliminary data.</text>
</comment>
<reference evidence="1" key="1">
    <citation type="submission" date="2020-05" db="EMBL/GenBank/DDBJ databases">
        <title>Large-scale comparative analyses of tick genomes elucidate their genetic diversity and vector capacities.</title>
        <authorList>
            <person name="Jia N."/>
            <person name="Wang J."/>
            <person name="Shi W."/>
            <person name="Du L."/>
            <person name="Sun Y."/>
            <person name="Zhan W."/>
            <person name="Jiang J."/>
            <person name="Wang Q."/>
            <person name="Zhang B."/>
            <person name="Ji P."/>
            <person name="Sakyi L.B."/>
            <person name="Cui X."/>
            <person name="Yuan T."/>
            <person name="Jiang B."/>
            <person name="Yang W."/>
            <person name="Lam T.T.-Y."/>
            <person name="Chang Q."/>
            <person name="Ding S."/>
            <person name="Wang X."/>
            <person name="Zhu J."/>
            <person name="Ruan X."/>
            <person name="Zhao L."/>
            <person name="Wei J."/>
            <person name="Que T."/>
            <person name="Du C."/>
            <person name="Cheng J."/>
            <person name="Dai P."/>
            <person name="Han X."/>
            <person name="Huang E."/>
            <person name="Gao Y."/>
            <person name="Liu J."/>
            <person name="Shao H."/>
            <person name="Ye R."/>
            <person name="Li L."/>
            <person name="Wei W."/>
            <person name="Wang X."/>
            <person name="Wang C."/>
            <person name="Yang T."/>
            <person name="Huo Q."/>
            <person name="Li W."/>
            <person name="Guo W."/>
            <person name="Chen H."/>
            <person name="Zhou L."/>
            <person name="Ni X."/>
            <person name="Tian J."/>
            <person name="Zhou Y."/>
            <person name="Sheng Y."/>
            <person name="Liu T."/>
            <person name="Pan Y."/>
            <person name="Xia L."/>
            <person name="Li J."/>
            <person name="Zhao F."/>
            <person name="Cao W."/>
        </authorList>
    </citation>
    <scope>NUCLEOTIDE SEQUENCE</scope>
    <source>
        <strain evidence="1">Hyas-2018</strain>
    </source>
</reference>
<sequence length="97" mass="10335">MTECQQHALQPEGSGQRMTPMSSVTLVGTTEWVMWSTSPYKPPPKQPPVILLATMPAGNQQYRAGTPGALPFDTEQEVPSAAIEPSGPGPTPNGLLY</sequence>